<feature type="compositionally biased region" description="Acidic residues" evidence="1">
    <location>
        <begin position="1"/>
        <end position="11"/>
    </location>
</feature>
<dbReference type="Proteomes" id="UP000008068">
    <property type="component" value="Unassembled WGS sequence"/>
</dbReference>
<organism evidence="3">
    <name type="scientific">Caenorhabditis brenneri</name>
    <name type="common">Nematode worm</name>
    <dbReference type="NCBI Taxonomy" id="135651"/>
    <lineage>
        <taxon>Eukaryota</taxon>
        <taxon>Metazoa</taxon>
        <taxon>Ecdysozoa</taxon>
        <taxon>Nematoda</taxon>
        <taxon>Chromadorea</taxon>
        <taxon>Rhabditida</taxon>
        <taxon>Rhabditina</taxon>
        <taxon>Rhabditomorpha</taxon>
        <taxon>Rhabditoidea</taxon>
        <taxon>Rhabditidae</taxon>
        <taxon>Peloderinae</taxon>
        <taxon>Caenorhabditis</taxon>
    </lineage>
</organism>
<feature type="compositionally biased region" description="Polar residues" evidence="1">
    <location>
        <begin position="14"/>
        <end position="24"/>
    </location>
</feature>
<name>G0P7L7_CAEBE</name>
<sequence>MPELLDDDEEVPSTLPSLLEQNMDTVPKGDDFKL</sequence>
<keyword evidence="3" id="KW-1185">Reference proteome</keyword>
<dbReference type="AlphaFoldDB" id="G0P7L7"/>
<gene>
    <name evidence="2" type="ORF">CAEBREN_29262</name>
</gene>
<protein>
    <submittedName>
        <fullName evidence="2">Uncharacterized protein</fullName>
    </submittedName>
</protein>
<dbReference type="InParanoid" id="G0P7L7"/>
<dbReference type="EMBL" id="GL380116">
    <property type="protein sequence ID" value="EGT47257.1"/>
    <property type="molecule type" value="Genomic_DNA"/>
</dbReference>
<proteinExistence type="predicted"/>
<dbReference type="HOGENOM" id="CLU_3379647_0_0_1"/>
<evidence type="ECO:0000313" key="2">
    <source>
        <dbReference type="EMBL" id="EGT47257.1"/>
    </source>
</evidence>
<evidence type="ECO:0000313" key="3">
    <source>
        <dbReference type="Proteomes" id="UP000008068"/>
    </source>
</evidence>
<accession>G0P7L7</accession>
<evidence type="ECO:0000256" key="1">
    <source>
        <dbReference type="SAM" id="MobiDB-lite"/>
    </source>
</evidence>
<dbReference type="STRING" id="135651.G0P7L7"/>
<feature type="non-terminal residue" evidence="2">
    <location>
        <position position="34"/>
    </location>
</feature>
<reference evidence="3" key="1">
    <citation type="submission" date="2011-07" db="EMBL/GenBank/DDBJ databases">
        <authorList>
            <consortium name="Caenorhabditis brenneri Sequencing and Analysis Consortium"/>
            <person name="Wilson R.K."/>
        </authorList>
    </citation>
    <scope>NUCLEOTIDE SEQUENCE [LARGE SCALE GENOMIC DNA]</scope>
    <source>
        <strain evidence="3">PB2801</strain>
    </source>
</reference>
<dbReference type="OrthoDB" id="1932641at2759"/>
<feature type="region of interest" description="Disordered" evidence="1">
    <location>
        <begin position="1"/>
        <end position="34"/>
    </location>
</feature>